<evidence type="ECO:0000256" key="2">
    <source>
        <dbReference type="ARBA" id="ARBA00009764"/>
    </source>
</evidence>
<feature type="coiled-coil region" evidence="8">
    <location>
        <begin position="15"/>
        <end position="42"/>
    </location>
</feature>
<organism evidence="11 12">
    <name type="scientific">Saccharospirillum mangrovi</name>
    <dbReference type="NCBI Taxonomy" id="2161747"/>
    <lineage>
        <taxon>Bacteria</taxon>
        <taxon>Pseudomonadati</taxon>
        <taxon>Pseudomonadota</taxon>
        <taxon>Gammaproteobacteria</taxon>
        <taxon>Oceanospirillales</taxon>
        <taxon>Saccharospirillaceae</taxon>
        <taxon>Saccharospirillum</taxon>
    </lineage>
</organism>
<sequence>MATIQSLGIGSGLLTADLADQIIAAEREASDLRLERKTAKVDAQITAYGEIQSALSSLQASAQSLSSATNIRQTKASSSDSSAVTATTSSTADVGNYSLVVNSVAQSHTVASQSYNSVTDTLGLGTLTFRFGEYSYDDITDEVTGFTQNSAGKEFSINLTSANNTLGGVRDAINAADIGVQASLVNDGSGYRLLLSSKEAGLDNSMEITATGDAAIQGLAYNATQNDENANMVMTQKAQSASLTVNGLAVTSRTNQLTEIIRGVTVNLNSATEGKTVNLSISRDTSGVVEKTEAFVEAYNFYREVYSEVTKFTPGENAGGLLLGDSTLRTVQNQVRSALTQIVSGLESAEYRSLADIGIFTDSTDNYKLSLNASTLEAAFQSSIESVTGLFANTNSASDSLINYVAKTADTKPGSYPIEITQLATQAKYTGKSIAEPTAMSPVVIGGSNDSLRMNVDGTTATIALTQGSYESYDDLALMVQNAINNNETMQGRGRSVSVAYDQTTGEIEITSSRFGSSSQISIVDADPMVANTLGITLAGQGGVSGQFYNSLNDQAFAASTIPGSREVFATDAFDFAVNTVSFDLNVDLGDGGGVQTYNITLDEDMSDVLDIEGNIVNDRTRSDMLAYINQQLAATGVTASFNSANRIVFSTGVTGDAKTLELANVNVTGQNDVLGLADAEGLASSGVTIAADTEFVIDISNRYTTGIDGFGEEFDTISSNTLTIPPGTYQTPEDLAQQIQDLINADANIVAEANGALTSPASRPIGTAIDFTGRPASFIFELNGTQVEVDINANGADNLDSIQTALDDALVASGFAAGDVIAKNDSGGLALETLATGSNQVLNILSDGQGARTATGIDLSVGALDLSTDPMDPANTYTLRVSDTNIEFTLNEDLTAMSLEERLAYIQAQLDEGLVAAGGGGEFIPGDVVARVNDANELFFETQSKNGIANTATFGALASIQMVSAPVADPLGIPAGAVQTNGRDTFGFQLGTYRGFDAQASVTYEKDEQGRGRFNIRFDNETAVSFSATSVSATSQLGFSLSDGTENTVATGRDVEGTINGIEARGNGQLLIAGNGDSAATNGYILGSPGFDFSSSVVLDSTSNSFRVTIDGIASGEISLSETSYATGRALADEMRRAINEDATLAAAGKTVDVQFDDATSTFGIFSASTGVQSRVRLTSIEAPLSAIMGLSPSSEIVDGKAATGTRDPAAGLQVRVLGGQTGSRGTVQYISGVFEQLGNLFKGILSQGGTVEARLSGLEKERELIDEEKARLETRIAATEQRLKSQFLFNDRIISRLNSTESFLQQQFEIMNGMLSGKK</sequence>
<evidence type="ECO:0000256" key="1">
    <source>
        <dbReference type="ARBA" id="ARBA00004365"/>
    </source>
</evidence>
<feature type="domain" description="Flagellar hook-associated protein 2 C-terminal" evidence="10">
    <location>
        <begin position="238"/>
        <end position="408"/>
    </location>
</feature>
<evidence type="ECO:0000256" key="6">
    <source>
        <dbReference type="ARBA" id="ARBA00033074"/>
    </source>
</evidence>
<evidence type="ECO:0000313" key="12">
    <source>
        <dbReference type="Proteomes" id="UP001595617"/>
    </source>
</evidence>
<evidence type="ECO:0000256" key="7">
    <source>
        <dbReference type="ARBA" id="ARBA00033192"/>
    </source>
</evidence>
<keyword evidence="11" id="KW-0966">Cell projection</keyword>
<dbReference type="PANTHER" id="PTHR30288:SF0">
    <property type="entry name" value="FLAGELLAR HOOK-ASSOCIATED PROTEIN 2"/>
    <property type="match status" value="1"/>
</dbReference>
<name>A0ABV7ZXW6_9GAMM</name>
<evidence type="ECO:0000259" key="10">
    <source>
        <dbReference type="Pfam" id="PF07195"/>
    </source>
</evidence>
<dbReference type="PANTHER" id="PTHR30288">
    <property type="entry name" value="FLAGELLAR CAP/ASSEMBLY PROTEIN FLID"/>
    <property type="match status" value="1"/>
</dbReference>
<dbReference type="InterPro" id="IPR010809">
    <property type="entry name" value="FliD_C"/>
</dbReference>
<keyword evidence="11" id="KW-0969">Cilium</keyword>
<keyword evidence="4 8" id="KW-0175">Coiled coil</keyword>
<comment type="caution">
    <text evidence="11">The sequence shown here is derived from an EMBL/GenBank/DDBJ whole genome shotgun (WGS) entry which is preliminary data.</text>
</comment>
<dbReference type="Pfam" id="PF07196">
    <property type="entry name" value="Flagellin_IN"/>
    <property type="match status" value="1"/>
</dbReference>
<reference evidence="12" key="1">
    <citation type="journal article" date="2019" name="Int. J. Syst. Evol. Microbiol.">
        <title>The Global Catalogue of Microorganisms (GCM) 10K type strain sequencing project: providing services to taxonomists for standard genome sequencing and annotation.</title>
        <authorList>
            <consortium name="The Broad Institute Genomics Platform"/>
            <consortium name="The Broad Institute Genome Sequencing Center for Infectious Disease"/>
            <person name="Wu L."/>
            <person name="Ma J."/>
        </authorList>
    </citation>
    <scope>NUCLEOTIDE SEQUENCE [LARGE SCALE GENOMIC DNA]</scope>
    <source>
        <strain evidence="12">IBRC 10765</strain>
    </source>
</reference>
<proteinExistence type="inferred from homology"/>
<feature type="coiled-coil region" evidence="8">
    <location>
        <begin position="1257"/>
        <end position="1284"/>
    </location>
</feature>
<dbReference type="Pfam" id="PF07195">
    <property type="entry name" value="FliD_C"/>
    <property type="match status" value="1"/>
</dbReference>
<dbReference type="Pfam" id="PF02465">
    <property type="entry name" value="FliD_N"/>
    <property type="match status" value="1"/>
</dbReference>
<protein>
    <recommendedName>
        <fullName evidence="7">Filament cap protein</fullName>
    </recommendedName>
    <alternativeName>
        <fullName evidence="6">Flagellar cap protein</fullName>
    </alternativeName>
</protein>
<evidence type="ECO:0000256" key="3">
    <source>
        <dbReference type="ARBA" id="ARBA00011255"/>
    </source>
</evidence>
<dbReference type="InterPro" id="IPR003481">
    <property type="entry name" value="FliD_N"/>
</dbReference>
<accession>A0ABV7ZXW6</accession>
<dbReference type="RefSeq" id="WP_380696454.1">
    <property type="nucleotide sequence ID" value="NZ_JBHRYR010000003.1"/>
</dbReference>
<comment type="subunit">
    <text evidence="3">Homopentamer.</text>
</comment>
<evidence type="ECO:0000256" key="4">
    <source>
        <dbReference type="ARBA" id="ARBA00023054"/>
    </source>
</evidence>
<keyword evidence="12" id="KW-1185">Reference proteome</keyword>
<evidence type="ECO:0000313" key="11">
    <source>
        <dbReference type="EMBL" id="MFC3853368.1"/>
    </source>
</evidence>
<keyword evidence="5" id="KW-0975">Bacterial flagellum</keyword>
<evidence type="ECO:0000259" key="9">
    <source>
        <dbReference type="Pfam" id="PF02465"/>
    </source>
</evidence>
<feature type="domain" description="Flagellar hook-associated protein 2 N-terminal" evidence="9">
    <location>
        <begin position="11"/>
        <end position="108"/>
    </location>
</feature>
<comment type="similarity">
    <text evidence="2">Belongs to the FliD family.</text>
</comment>
<keyword evidence="11" id="KW-0282">Flagellum</keyword>
<evidence type="ECO:0000256" key="5">
    <source>
        <dbReference type="ARBA" id="ARBA00023143"/>
    </source>
</evidence>
<dbReference type="Proteomes" id="UP001595617">
    <property type="component" value="Unassembled WGS sequence"/>
</dbReference>
<dbReference type="InterPro" id="IPR010810">
    <property type="entry name" value="Flagellin_hook_IN_motif"/>
</dbReference>
<evidence type="ECO:0000256" key="8">
    <source>
        <dbReference type="SAM" id="Coils"/>
    </source>
</evidence>
<gene>
    <name evidence="11" type="primary">fliD</name>
    <name evidence="11" type="ORF">ACFOOG_11040</name>
</gene>
<comment type="subcellular location">
    <subcellularLocation>
        <location evidence="1">Bacterial flagellum</location>
    </subcellularLocation>
</comment>
<dbReference type="InterPro" id="IPR040026">
    <property type="entry name" value="FliD"/>
</dbReference>
<dbReference type="EMBL" id="JBHRYR010000003">
    <property type="protein sequence ID" value="MFC3853368.1"/>
    <property type="molecule type" value="Genomic_DNA"/>
</dbReference>